<evidence type="ECO:0000256" key="1">
    <source>
        <dbReference type="SAM" id="MobiDB-lite"/>
    </source>
</evidence>
<feature type="region of interest" description="Disordered" evidence="1">
    <location>
        <begin position="92"/>
        <end position="127"/>
    </location>
</feature>
<gene>
    <name evidence="2" type="ORF">GCM10022207_37000</name>
</gene>
<sequence length="127" mass="13142">MFAAQPGGDGQFPRRSGAAHLVQESAALGGEQGGEGEVVHPDIVDQSVDGVRPAAVSARRGRRSLEGSDTMWLVRQNDEKWAGCPLRRAVPAARRTGSGTAGAGGPQRFRRRATDGGFAGAGAEAHP</sequence>
<evidence type="ECO:0000313" key="3">
    <source>
        <dbReference type="Proteomes" id="UP001501563"/>
    </source>
</evidence>
<comment type="caution">
    <text evidence="2">The sequence shown here is derived from an EMBL/GenBank/DDBJ whole genome shotgun (WGS) entry which is preliminary data.</text>
</comment>
<feature type="region of interest" description="Disordered" evidence="1">
    <location>
        <begin position="1"/>
        <end position="64"/>
    </location>
</feature>
<reference evidence="3" key="1">
    <citation type="journal article" date="2019" name="Int. J. Syst. Evol. Microbiol.">
        <title>The Global Catalogue of Microorganisms (GCM) 10K type strain sequencing project: providing services to taxonomists for standard genome sequencing and annotation.</title>
        <authorList>
            <consortium name="The Broad Institute Genomics Platform"/>
            <consortium name="The Broad Institute Genome Sequencing Center for Infectious Disease"/>
            <person name="Wu L."/>
            <person name="Ma J."/>
        </authorList>
    </citation>
    <scope>NUCLEOTIDE SEQUENCE [LARGE SCALE GENOMIC DNA]</scope>
    <source>
        <strain evidence="3">JCM 16578</strain>
    </source>
</reference>
<dbReference type="Proteomes" id="UP001501563">
    <property type="component" value="Unassembled WGS sequence"/>
</dbReference>
<proteinExistence type="predicted"/>
<accession>A0ABP7K809</accession>
<dbReference type="EMBL" id="BAAAZA010000009">
    <property type="protein sequence ID" value="GAA3868737.1"/>
    <property type="molecule type" value="Genomic_DNA"/>
</dbReference>
<keyword evidence="3" id="KW-1185">Reference proteome</keyword>
<organism evidence="2 3">
    <name type="scientific">Streptomyces lannensis</name>
    <dbReference type="NCBI Taxonomy" id="766498"/>
    <lineage>
        <taxon>Bacteria</taxon>
        <taxon>Bacillati</taxon>
        <taxon>Actinomycetota</taxon>
        <taxon>Actinomycetes</taxon>
        <taxon>Kitasatosporales</taxon>
        <taxon>Streptomycetaceae</taxon>
        <taxon>Streptomyces</taxon>
    </lineage>
</organism>
<name>A0ABP7K809_9ACTN</name>
<evidence type="ECO:0000313" key="2">
    <source>
        <dbReference type="EMBL" id="GAA3868737.1"/>
    </source>
</evidence>
<protein>
    <submittedName>
        <fullName evidence="2">Uncharacterized protein</fullName>
    </submittedName>
</protein>